<dbReference type="SUPFAM" id="SSF53474">
    <property type="entry name" value="alpha/beta-Hydrolases"/>
    <property type="match status" value="1"/>
</dbReference>
<dbReference type="GO" id="GO:0009102">
    <property type="term" value="P:biotin biosynthetic process"/>
    <property type="evidence" value="ECO:0007669"/>
    <property type="project" value="UniProtKB-UniRule"/>
</dbReference>
<evidence type="ECO:0000313" key="8">
    <source>
        <dbReference type="Proteomes" id="UP000028252"/>
    </source>
</evidence>
<dbReference type="PANTHER" id="PTHR43194:SF5">
    <property type="entry name" value="PIMELOYL-[ACYL-CARRIER PROTEIN] METHYL ESTER ESTERASE"/>
    <property type="match status" value="1"/>
</dbReference>
<comment type="similarity">
    <text evidence="5">Belongs to the AB hydrolase superfamily. Carboxylesterase BioH family.</text>
</comment>
<keyword evidence="2 5" id="KW-0963">Cytoplasm</keyword>
<dbReference type="eggNOG" id="COG0596">
    <property type="taxonomic scope" value="Bacteria"/>
</dbReference>
<evidence type="ECO:0000256" key="1">
    <source>
        <dbReference type="ARBA" id="ARBA00022487"/>
    </source>
</evidence>
<feature type="binding site" evidence="5">
    <location>
        <begin position="143"/>
        <end position="147"/>
    </location>
    <ligand>
        <name>substrate</name>
    </ligand>
</feature>
<dbReference type="PANTHER" id="PTHR43194">
    <property type="entry name" value="HYDROLASE ALPHA/BETA FOLD FAMILY"/>
    <property type="match status" value="1"/>
</dbReference>
<dbReference type="UniPathway" id="UPA00078"/>
<comment type="subcellular location">
    <subcellularLocation>
        <location evidence="5">Cytoplasm</location>
    </subcellularLocation>
</comment>
<sequence length="256" mass="27509">MTLHVEHYGKTGPQLVLLHGWGLSSAIWQTLIEALAPHYRLTLVDLPGLGRSSELAETSLVSMVDAIVAEVPQGAIWIGWSLGGSVALAAAAAAPERVRALVMIASNPCFVQRDNWPCAMPATTFDAFVGGLSDDPGKTLNRFALLQTQGSASARQELRLLKRVIAESDAKPSGLSATLELLREDARAYLQRASQPTLLVLGERDPLVPMAVAEHITGLRDDLVIRRYATAAHLPFVNDPERFLADLDGFVAGVLS</sequence>
<dbReference type="OrthoDB" id="9780744at2"/>
<dbReference type="Pfam" id="PF00561">
    <property type="entry name" value="Abhydrolase_1"/>
    <property type="match status" value="1"/>
</dbReference>
<organism evidence="7 8">
    <name type="scientific">Marinobacterium lacunae</name>
    <dbReference type="NCBI Taxonomy" id="1232683"/>
    <lineage>
        <taxon>Bacteria</taxon>
        <taxon>Pseudomonadati</taxon>
        <taxon>Pseudomonadota</taxon>
        <taxon>Gammaproteobacteria</taxon>
        <taxon>Oceanospirillales</taxon>
        <taxon>Oceanospirillaceae</taxon>
        <taxon>Marinobacterium</taxon>
    </lineage>
</organism>
<gene>
    <name evidence="5" type="primary">bioH</name>
    <name evidence="7" type="ORF">ADIMK_0423</name>
</gene>
<dbReference type="HAMAP" id="MF_01260">
    <property type="entry name" value="Carboxylester"/>
    <property type="match status" value="1"/>
</dbReference>
<evidence type="ECO:0000256" key="5">
    <source>
        <dbReference type="HAMAP-Rule" id="MF_01260"/>
    </source>
</evidence>
<dbReference type="PATRIC" id="fig|1232683.4.peg.417"/>
<dbReference type="GO" id="GO:0005737">
    <property type="term" value="C:cytoplasm"/>
    <property type="evidence" value="ECO:0007669"/>
    <property type="project" value="UniProtKB-SubCell"/>
</dbReference>
<dbReference type="InterPro" id="IPR010076">
    <property type="entry name" value="BioH"/>
</dbReference>
<protein>
    <recommendedName>
        <fullName evidence="5">Pimeloyl-[acyl-carrier protein] methyl ester esterase</fullName>
        <ecNumber evidence="5">3.1.1.85</ecNumber>
    </recommendedName>
    <alternativeName>
        <fullName evidence="5">Biotin synthesis protein BioH</fullName>
    </alternativeName>
    <alternativeName>
        <fullName evidence="5">Carboxylesterase BioH</fullName>
    </alternativeName>
</protein>
<dbReference type="STRING" id="1232683.ADIMK_0423"/>
<comment type="catalytic activity">
    <reaction evidence="5">
        <text>6-carboxyhexanoyl-[ACP] methyl ester + H2O = 6-carboxyhexanoyl-[ACP] + methanol + H(+)</text>
        <dbReference type="Rhea" id="RHEA:42700"/>
        <dbReference type="Rhea" id="RHEA-COMP:9955"/>
        <dbReference type="Rhea" id="RHEA-COMP:10186"/>
        <dbReference type="ChEBI" id="CHEBI:15377"/>
        <dbReference type="ChEBI" id="CHEBI:15378"/>
        <dbReference type="ChEBI" id="CHEBI:17790"/>
        <dbReference type="ChEBI" id="CHEBI:78846"/>
        <dbReference type="ChEBI" id="CHEBI:82735"/>
        <dbReference type="EC" id="3.1.1.85"/>
    </reaction>
</comment>
<feature type="binding site" evidence="5">
    <location>
        <position position="21"/>
    </location>
    <ligand>
        <name>substrate</name>
    </ligand>
</feature>
<evidence type="ECO:0000256" key="3">
    <source>
        <dbReference type="ARBA" id="ARBA00022756"/>
    </source>
</evidence>
<dbReference type="GO" id="GO:0090499">
    <property type="term" value="F:pimelyl-[acyl-carrier protein] methyl ester esterase activity"/>
    <property type="evidence" value="ECO:0007669"/>
    <property type="project" value="UniProtKB-EC"/>
</dbReference>
<dbReference type="InterPro" id="IPR029058">
    <property type="entry name" value="AB_hydrolase_fold"/>
</dbReference>
<dbReference type="RefSeq" id="WP_036182943.1">
    <property type="nucleotide sequence ID" value="NZ_JMQN01000011.1"/>
</dbReference>
<keyword evidence="1 5" id="KW-0719">Serine esterase</keyword>
<comment type="caution">
    <text evidence="7">The sequence shown here is derived from an EMBL/GenBank/DDBJ whole genome shotgun (WGS) entry which is preliminary data.</text>
</comment>
<keyword evidence="8" id="KW-1185">Reference proteome</keyword>
<dbReference type="InterPro" id="IPR050228">
    <property type="entry name" value="Carboxylesterase_BioH"/>
</dbReference>
<dbReference type="EMBL" id="JMQN01000011">
    <property type="protein sequence ID" value="KEA65466.1"/>
    <property type="molecule type" value="Genomic_DNA"/>
</dbReference>
<proteinExistence type="inferred from homology"/>
<feature type="active site" evidence="5">
    <location>
        <position position="205"/>
    </location>
</feature>
<dbReference type="AlphaFoldDB" id="A0A081G3W1"/>
<name>A0A081G3W1_9GAMM</name>
<feature type="domain" description="AB hydrolase-1" evidence="6">
    <location>
        <begin position="15"/>
        <end position="239"/>
    </location>
</feature>
<feature type="active site" description="Nucleophile" evidence="5">
    <location>
        <position position="81"/>
    </location>
</feature>
<evidence type="ECO:0000256" key="2">
    <source>
        <dbReference type="ARBA" id="ARBA00022490"/>
    </source>
</evidence>
<keyword evidence="4 5" id="KW-0378">Hydrolase</keyword>
<dbReference type="NCBIfam" id="TIGR01738">
    <property type="entry name" value="bioH"/>
    <property type="match status" value="1"/>
</dbReference>
<accession>A0A081G3W1</accession>
<evidence type="ECO:0000259" key="6">
    <source>
        <dbReference type="Pfam" id="PF00561"/>
    </source>
</evidence>
<dbReference type="EC" id="3.1.1.85" evidence="5"/>
<feature type="binding site" evidence="5">
    <location>
        <position position="233"/>
    </location>
    <ligand>
        <name>substrate</name>
    </ligand>
</feature>
<evidence type="ECO:0000256" key="4">
    <source>
        <dbReference type="ARBA" id="ARBA00022801"/>
    </source>
</evidence>
<feature type="active site" evidence="5">
    <location>
        <position position="233"/>
    </location>
</feature>
<comment type="pathway">
    <text evidence="5">Cofactor biosynthesis; biotin biosynthesis.</text>
</comment>
<comment type="function">
    <text evidence="5">The physiological role of BioH is to remove the methyl group introduced by BioC when the pimeloyl moiety is complete. It allows to synthesize pimeloyl-ACP via the fatty acid synthetic pathway through the hydrolysis of the ester bonds of pimeloyl-ACP esters.</text>
</comment>
<reference evidence="7 8" key="1">
    <citation type="submission" date="2014-04" db="EMBL/GenBank/DDBJ databases">
        <title>Marinobacterium kochiensis sp. nov., isolated from sediment sample collected from Kochi backwaters in Kerala, India.</title>
        <authorList>
            <person name="Singh A."/>
            <person name="Pinnaka A.K."/>
        </authorList>
    </citation>
    <scope>NUCLEOTIDE SEQUENCE [LARGE SCALE GENOMIC DNA]</scope>
    <source>
        <strain evidence="7 8">AK27</strain>
    </source>
</reference>
<dbReference type="Gene3D" id="3.40.50.1820">
    <property type="entry name" value="alpha/beta hydrolase"/>
    <property type="match status" value="1"/>
</dbReference>
<evidence type="ECO:0000313" key="7">
    <source>
        <dbReference type="EMBL" id="KEA65466.1"/>
    </source>
</evidence>
<dbReference type="Proteomes" id="UP000028252">
    <property type="component" value="Unassembled WGS sequence"/>
</dbReference>
<dbReference type="InterPro" id="IPR000073">
    <property type="entry name" value="AB_hydrolase_1"/>
</dbReference>
<keyword evidence="3 5" id="KW-0093">Biotin biosynthesis</keyword>
<feature type="binding site" evidence="5">
    <location>
        <begin position="81"/>
        <end position="82"/>
    </location>
    <ligand>
        <name>substrate</name>
    </ligand>
</feature>
<comment type="subunit">
    <text evidence="5">Monomer.</text>
</comment>